<sequence>FLGSVESSEIDAATTTRLMLNEIAEKWYLRKMMSGVGSSETVDKIFKRETNGRLTGSHCGETCFFFGCYKPGCSCDELRQCYKNELPPAEESH</sequence>
<dbReference type="Pfam" id="PF03784">
    <property type="entry name" value="Cyclotide"/>
    <property type="match status" value="1"/>
</dbReference>
<gene>
    <name evidence="3" type="primary">oak7</name>
</gene>
<dbReference type="EMBL" id="GU250889">
    <property type="protein sequence ID" value="ADJ17470.1"/>
    <property type="molecule type" value="mRNA"/>
</dbReference>
<dbReference type="InterPro" id="IPR005535">
    <property type="entry name" value="Cyclotide"/>
</dbReference>
<feature type="non-terminal residue" evidence="3">
    <location>
        <position position="1"/>
    </location>
</feature>
<organism evidence="3">
    <name type="scientific">Oldenlandia affinis</name>
    <name type="common">Blue diamond flower</name>
    <name type="synonym">Hedyotis affinis</name>
    <dbReference type="NCBI Taxonomy" id="60225"/>
    <lineage>
        <taxon>Eukaryota</taxon>
        <taxon>Viridiplantae</taxon>
        <taxon>Streptophyta</taxon>
        <taxon>Embryophyta</taxon>
        <taxon>Tracheophyta</taxon>
        <taxon>Spermatophyta</taxon>
        <taxon>Magnoliopsida</taxon>
        <taxon>eudicotyledons</taxon>
        <taxon>Gunneridae</taxon>
        <taxon>Pentapetalae</taxon>
        <taxon>asterids</taxon>
        <taxon>lamiids</taxon>
        <taxon>Gentianales</taxon>
        <taxon>Rubiaceae</taxon>
        <taxon>Rubioideae</taxon>
        <taxon>Spermacoceae</taxon>
        <taxon>Hedyotis-Oldenlandia complex</taxon>
        <taxon>Oldenlandia</taxon>
    </lineage>
</organism>
<dbReference type="AlphaFoldDB" id="D8WS38"/>
<keyword evidence="2" id="KW-1015">Disulfide bond</keyword>
<evidence type="ECO:0000256" key="2">
    <source>
        <dbReference type="ARBA" id="ARBA00023157"/>
    </source>
</evidence>
<dbReference type="GO" id="GO:0006952">
    <property type="term" value="P:defense response"/>
    <property type="evidence" value="ECO:0007669"/>
    <property type="project" value="UniProtKB-KW"/>
</dbReference>
<name>D8WS38_OLDAF</name>
<protein>
    <submittedName>
        <fullName evidence="3">Cyclotide Oak7</fullName>
    </submittedName>
</protein>
<accession>D8WS38</accession>
<reference evidence="3" key="1">
    <citation type="journal article" date="2010" name="Biopolymers">
        <title>Cyclotides are a component of the innate defense of Oldenlandia affinis.</title>
        <authorList>
            <person name="Mylne J.S."/>
            <person name="Wang C.K."/>
            <person name="van der Weerden N.L."/>
            <person name="Craik D.J."/>
        </authorList>
    </citation>
    <scope>NUCLEOTIDE SEQUENCE</scope>
</reference>
<evidence type="ECO:0000313" key="3">
    <source>
        <dbReference type="EMBL" id="ADJ17470.1"/>
    </source>
</evidence>
<evidence type="ECO:0000256" key="1">
    <source>
        <dbReference type="ARBA" id="ARBA00022821"/>
    </source>
</evidence>
<dbReference type="InterPro" id="IPR036146">
    <property type="entry name" value="Cyclotide_sf"/>
</dbReference>
<dbReference type="SUPFAM" id="SSF57038">
    <property type="entry name" value="Cyclotides"/>
    <property type="match status" value="1"/>
</dbReference>
<proteinExistence type="evidence at transcript level"/>
<keyword evidence="1" id="KW-0611">Plant defense</keyword>